<evidence type="ECO:0000313" key="1">
    <source>
        <dbReference type="EMBL" id="GIY81326.1"/>
    </source>
</evidence>
<gene>
    <name evidence="1" type="ORF">CEXT_361541</name>
</gene>
<dbReference type="AlphaFoldDB" id="A0AAV4WFM5"/>
<sequence length="114" mass="13237">MPMGTRSHRNDAWVSDSRKAARGRWRRDCFDVPRKHGIKTLRSGNWKPSSTDDPFLVDNQLEEDLPPDGFNLDLFLLSVITWWTFEKSSITSIKSIHFENSCYDNINSDMCITL</sequence>
<keyword evidence="2" id="KW-1185">Reference proteome</keyword>
<dbReference type="Proteomes" id="UP001054945">
    <property type="component" value="Unassembled WGS sequence"/>
</dbReference>
<name>A0AAV4WFM5_CAEEX</name>
<evidence type="ECO:0000313" key="2">
    <source>
        <dbReference type="Proteomes" id="UP001054945"/>
    </source>
</evidence>
<comment type="caution">
    <text evidence="1">The sequence shown here is derived from an EMBL/GenBank/DDBJ whole genome shotgun (WGS) entry which is preliminary data.</text>
</comment>
<organism evidence="1 2">
    <name type="scientific">Caerostris extrusa</name>
    <name type="common">Bark spider</name>
    <name type="synonym">Caerostris bankana</name>
    <dbReference type="NCBI Taxonomy" id="172846"/>
    <lineage>
        <taxon>Eukaryota</taxon>
        <taxon>Metazoa</taxon>
        <taxon>Ecdysozoa</taxon>
        <taxon>Arthropoda</taxon>
        <taxon>Chelicerata</taxon>
        <taxon>Arachnida</taxon>
        <taxon>Araneae</taxon>
        <taxon>Araneomorphae</taxon>
        <taxon>Entelegynae</taxon>
        <taxon>Araneoidea</taxon>
        <taxon>Araneidae</taxon>
        <taxon>Caerostris</taxon>
    </lineage>
</organism>
<protein>
    <submittedName>
        <fullName evidence="1">Uncharacterized protein</fullName>
    </submittedName>
</protein>
<proteinExistence type="predicted"/>
<dbReference type="EMBL" id="BPLR01016109">
    <property type="protein sequence ID" value="GIY81326.1"/>
    <property type="molecule type" value="Genomic_DNA"/>
</dbReference>
<reference evidence="1 2" key="1">
    <citation type="submission" date="2021-06" db="EMBL/GenBank/DDBJ databases">
        <title>Caerostris extrusa draft genome.</title>
        <authorList>
            <person name="Kono N."/>
            <person name="Arakawa K."/>
        </authorList>
    </citation>
    <scope>NUCLEOTIDE SEQUENCE [LARGE SCALE GENOMIC DNA]</scope>
</reference>
<accession>A0AAV4WFM5</accession>